<dbReference type="PANTHER" id="PTHR11098">
    <property type="entry name" value="NICOTINATE PHOSPHORIBOSYLTRANSFERASE"/>
    <property type="match status" value="1"/>
</dbReference>
<dbReference type="Pfam" id="PF17956">
    <property type="entry name" value="NAPRTase_C"/>
    <property type="match status" value="1"/>
</dbReference>
<evidence type="ECO:0000256" key="1">
    <source>
        <dbReference type="ARBA" id="ARBA00004952"/>
    </source>
</evidence>
<dbReference type="InterPro" id="IPR007229">
    <property type="entry name" value="Nic_PRibTrfase-Fam"/>
</dbReference>
<dbReference type="GO" id="GO:0016757">
    <property type="term" value="F:glycosyltransferase activity"/>
    <property type="evidence" value="ECO:0007669"/>
    <property type="project" value="UniProtKB-KW"/>
</dbReference>
<dbReference type="Proteomes" id="UP001288944">
    <property type="component" value="Unassembled WGS sequence"/>
</dbReference>
<evidence type="ECO:0000259" key="7">
    <source>
        <dbReference type="Pfam" id="PF17956"/>
    </source>
</evidence>
<dbReference type="InterPro" id="IPR013785">
    <property type="entry name" value="Aldolase_TIM"/>
</dbReference>
<reference evidence="8" key="1">
    <citation type="submission" date="2019-11" db="EMBL/GenBank/DDBJ databases">
        <title>Characterization of Clostridium perfringens isolates from swine manure treated agricultural soils.</title>
        <authorList>
            <person name="Wushke S.T."/>
        </authorList>
    </citation>
    <scope>NUCLEOTIDE SEQUENCE</scope>
    <source>
        <strain evidence="8">X62</strain>
    </source>
</reference>
<organism evidence="8 9">
    <name type="scientific">Clostridium perfringens</name>
    <dbReference type="NCBI Taxonomy" id="1502"/>
    <lineage>
        <taxon>Bacteria</taxon>
        <taxon>Bacillati</taxon>
        <taxon>Bacillota</taxon>
        <taxon>Clostridia</taxon>
        <taxon>Eubacteriales</taxon>
        <taxon>Clostridiaceae</taxon>
        <taxon>Clostridium</taxon>
    </lineage>
</organism>
<comment type="catalytic activity">
    <reaction evidence="6">
        <text>5-phospho-alpha-D-ribose 1-diphosphate + nicotinate + ATP + H2O = nicotinate beta-D-ribonucleotide + ADP + phosphate + diphosphate</text>
        <dbReference type="Rhea" id="RHEA:36163"/>
        <dbReference type="ChEBI" id="CHEBI:15377"/>
        <dbReference type="ChEBI" id="CHEBI:30616"/>
        <dbReference type="ChEBI" id="CHEBI:32544"/>
        <dbReference type="ChEBI" id="CHEBI:33019"/>
        <dbReference type="ChEBI" id="CHEBI:43474"/>
        <dbReference type="ChEBI" id="CHEBI:57502"/>
        <dbReference type="ChEBI" id="CHEBI:58017"/>
        <dbReference type="ChEBI" id="CHEBI:456216"/>
        <dbReference type="EC" id="6.3.4.21"/>
    </reaction>
</comment>
<dbReference type="Gene3D" id="3.20.140.10">
    <property type="entry name" value="nicotinate phosphoribosyltransferase"/>
    <property type="match status" value="1"/>
</dbReference>
<gene>
    <name evidence="8" type="ORF">GNF83_19055</name>
</gene>
<dbReference type="InterPro" id="IPR036068">
    <property type="entry name" value="Nicotinate_pribotase-like_C"/>
</dbReference>
<dbReference type="PANTHER" id="PTHR11098:SF1">
    <property type="entry name" value="NICOTINATE PHOSPHORIBOSYLTRANSFERASE"/>
    <property type="match status" value="1"/>
</dbReference>
<dbReference type="SUPFAM" id="SSF51690">
    <property type="entry name" value="Nicotinate/Quinolinate PRTase C-terminal domain-like"/>
    <property type="match status" value="1"/>
</dbReference>
<evidence type="ECO:0000313" key="9">
    <source>
        <dbReference type="Proteomes" id="UP001288944"/>
    </source>
</evidence>
<evidence type="ECO:0000313" key="8">
    <source>
        <dbReference type="EMBL" id="MDZ7543234.1"/>
    </source>
</evidence>
<accession>A0AAW9KL61</accession>
<dbReference type="GO" id="GO:0004516">
    <property type="term" value="F:nicotinate phosphoribosyltransferase activity"/>
    <property type="evidence" value="ECO:0007669"/>
    <property type="project" value="UniProtKB-EC"/>
</dbReference>
<dbReference type="EC" id="6.3.4.21" evidence="2"/>
<dbReference type="Gene3D" id="3.20.20.70">
    <property type="entry name" value="Aldolase class I"/>
    <property type="match status" value="1"/>
</dbReference>
<evidence type="ECO:0000256" key="2">
    <source>
        <dbReference type="ARBA" id="ARBA00013236"/>
    </source>
</evidence>
<dbReference type="InterPro" id="IPR041619">
    <property type="entry name" value="NAPRTase_C"/>
</dbReference>
<comment type="pathway">
    <text evidence="1">Cofactor biosynthesis; NAD(+) biosynthesis; nicotinate D-ribonucleotide from nicotinate: step 1/1.</text>
</comment>
<dbReference type="GO" id="GO:0005829">
    <property type="term" value="C:cytosol"/>
    <property type="evidence" value="ECO:0007669"/>
    <property type="project" value="TreeGrafter"/>
</dbReference>
<feature type="domain" description="Nicotinate phosphoribosyltransferase C-terminal" evidence="7">
    <location>
        <begin position="64"/>
        <end position="160"/>
    </location>
</feature>
<dbReference type="EMBL" id="WNUR01000966">
    <property type="protein sequence ID" value="MDZ7543234.1"/>
    <property type="molecule type" value="Genomic_DNA"/>
</dbReference>
<keyword evidence="8" id="KW-0328">Glycosyltransferase</keyword>
<protein>
    <recommendedName>
        <fullName evidence="2">nicotinate phosphoribosyltransferase</fullName>
        <ecNumber evidence="2">6.3.4.21</ecNumber>
    </recommendedName>
</protein>
<dbReference type="AlphaFoldDB" id="A0AAW9KL61"/>
<evidence type="ECO:0000256" key="4">
    <source>
        <dbReference type="ARBA" id="ARBA00022598"/>
    </source>
</evidence>
<keyword evidence="5" id="KW-0662">Pyridine nucleotide biosynthesis</keyword>
<keyword evidence="3" id="KW-0597">Phosphoprotein</keyword>
<keyword evidence="8" id="KW-0808">Transferase</keyword>
<sequence>IIRDVLNQGACIDSFGVGERLITAKSEPVFGGVYKLVAVENNDKIIPKIKISENSEKITNPGFKKIYRVYDKETNNAIADLIALNHEAIDESKPLEIFHPIETWKRKLVTNFYVKDLMVKIFDKGSQVYTSPSVLEIKKFSKSESLRMWPEILRFENPHT</sequence>
<name>A0AAW9KL61_CLOPF</name>
<proteinExistence type="predicted"/>
<evidence type="ECO:0000256" key="3">
    <source>
        <dbReference type="ARBA" id="ARBA00022553"/>
    </source>
</evidence>
<feature type="non-terminal residue" evidence="8">
    <location>
        <position position="1"/>
    </location>
</feature>
<evidence type="ECO:0000256" key="6">
    <source>
        <dbReference type="ARBA" id="ARBA00048668"/>
    </source>
</evidence>
<comment type="caution">
    <text evidence="8">The sequence shown here is derived from an EMBL/GenBank/DDBJ whole genome shotgun (WGS) entry which is preliminary data.</text>
</comment>
<dbReference type="GO" id="GO:0034355">
    <property type="term" value="P:NAD+ biosynthetic process via the salvage pathway"/>
    <property type="evidence" value="ECO:0007669"/>
    <property type="project" value="TreeGrafter"/>
</dbReference>
<keyword evidence="4" id="KW-0436">Ligase</keyword>
<evidence type="ECO:0000256" key="5">
    <source>
        <dbReference type="ARBA" id="ARBA00022642"/>
    </source>
</evidence>
<feature type="non-terminal residue" evidence="8">
    <location>
        <position position="160"/>
    </location>
</feature>